<dbReference type="PANTHER" id="PTHR20941:SF1">
    <property type="entry name" value="FOLIC ACID SYNTHESIS PROTEIN FOL1"/>
    <property type="match status" value="1"/>
</dbReference>
<dbReference type="InterPro" id="IPR011005">
    <property type="entry name" value="Dihydropteroate_synth-like_sf"/>
</dbReference>
<dbReference type="PROSITE" id="PS50972">
    <property type="entry name" value="PTERIN_BINDING"/>
    <property type="match status" value="1"/>
</dbReference>
<evidence type="ECO:0000256" key="2">
    <source>
        <dbReference type="ARBA" id="ARBA00001946"/>
    </source>
</evidence>
<keyword evidence="9" id="KW-0479">Metal-binding</keyword>
<evidence type="ECO:0000256" key="7">
    <source>
        <dbReference type="ARBA" id="ARBA00016919"/>
    </source>
</evidence>
<comment type="pathway">
    <text evidence="3">Cofactor biosynthesis; tetrahydrofolate biosynthesis; 7,8-dihydrofolate from 2-amino-4-hydroxy-6-hydroxymethyl-7,8-dihydropteridine diphosphate and 4-aminobenzoate: step 1/2.</text>
</comment>
<dbReference type="NCBIfam" id="TIGR01496">
    <property type="entry name" value="DHPS"/>
    <property type="match status" value="1"/>
</dbReference>
<name>A0A2T3L536_9GAMM</name>
<comment type="subunit">
    <text evidence="5">Homodimer.</text>
</comment>
<sequence length="276" mass="30241">MILTSKEKTLDLSYPHTMGILNVTPDSFSDGGKFNQFDHALRHVEAMLEAGTSILDIGGESTRPGAADVSEEQELERVVPIIEAIRQRFDCWVSIDTSKALVMTEAVTAGADLINDVRALREEGALEAAAKANVPICLMHMQGQPRTMQAQPHYGDLITDVSEFLAERIAACEKVGIAREQLLLDPGYGFGKTLEHNYHLLAHLDKFHQFGLPLLVGMSRKSMISKLLNKQPSECLVGSLACATIAAMKGAQIMRVHDAQETVDVLKVCRMTLAQE</sequence>
<evidence type="ECO:0000256" key="5">
    <source>
        <dbReference type="ARBA" id="ARBA00011738"/>
    </source>
</evidence>
<keyword evidence="10" id="KW-0460">Magnesium</keyword>
<evidence type="ECO:0000256" key="9">
    <source>
        <dbReference type="ARBA" id="ARBA00022723"/>
    </source>
</evidence>
<comment type="cofactor">
    <cofactor evidence="2">
        <name>Mg(2+)</name>
        <dbReference type="ChEBI" id="CHEBI:18420"/>
    </cofactor>
</comment>
<proteinExistence type="inferred from homology"/>
<protein>
    <recommendedName>
        <fullName evidence="7">Dihydropteroate synthase</fullName>
        <ecNumber evidence="6">2.5.1.15</ecNumber>
    </recommendedName>
    <alternativeName>
        <fullName evidence="12">Dihydropteroate pyrophosphorylase</fullName>
    </alternativeName>
</protein>
<dbReference type="FunFam" id="3.20.20.20:FF:000004">
    <property type="entry name" value="Dihydropteroate synthase"/>
    <property type="match status" value="1"/>
</dbReference>
<evidence type="ECO:0000313" key="16">
    <source>
        <dbReference type="Proteomes" id="UP000241803"/>
    </source>
</evidence>
<dbReference type="Gene3D" id="3.20.20.20">
    <property type="entry name" value="Dihydropteroate synthase-like"/>
    <property type="match status" value="1"/>
</dbReference>
<dbReference type="InterPro" id="IPR000489">
    <property type="entry name" value="Pterin-binding_dom"/>
</dbReference>
<feature type="domain" description="Pterin-binding" evidence="14">
    <location>
        <begin position="15"/>
        <end position="267"/>
    </location>
</feature>
<dbReference type="InterPro" id="IPR006390">
    <property type="entry name" value="DHP_synth_dom"/>
</dbReference>
<evidence type="ECO:0000256" key="3">
    <source>
        <dbReference type="ARBA" id="ARBA00004763"/>
    </source>
</evidence>
<dbReference type="CDD" id="cd00739">
    <property type="entry name" value="DHPS"/>
    <property type="match status" value="1"/>
</dbReference>
<organism evidence="15 16">
    <name type="scientific">Photobacterium indicum</name>
    <dbReference type="NCBI Taxonomy" id="81447"/>
    <lineage>
        <taxon>Bacteria</taxon>
        <taxon>Pseudomonadati</taxon>
        <taxon>Pseudomonadota</taxon>
        <taxon>Gammaproteobacteria</taxon>
        <taxon>Vibrionales</taxon>
        <taxon>Vibrionaceae</taxon>
        <taxon>Photobacterium</taxon>
    </lineage>
</organism>
<evidence type="ECO:0000256" key="10">
    <source>
        <dbReference type="ARBA" id="ARBA00022842"/>
    </source>
</evidence>
<evidence type="ECO:0000259" key="14">
    <source>
        <dbReference type="PROSITE" id="PS50972"/>
    </source>
</evidence>
<dbReference type="InterPro" id="IPR045031">
    <property type="entry name" value="DHP_synth-like"/>
</dbReference>
<reference evidence="15 16" key="1">
    <citation type="submission" date="2018-03" db="EMBL/GenBank/DDBJ databases">
        <title>Whole genome sequencing of Histamine producing bacteria.</title>
        <authorList>
            <person name="Butler K."/>
        </authorList>
    </citation>
    <scope>NUCLEOTIDE SEQUENCE [LARGE SCALE GENOMIC DNA]</scope>
    <source>
        <strain evidence="15 16">ATCC 19614</strain>
    </source>
</reference>
<dbReference type="EC" id="2.5.1.15" evidence="6"/>
<dbReference type="GO" id="GO:0004156">
    <property type="term" value="F:dihydropteroate synthase activity"/>
    <property type="evidence" value="ECO:0007669"/>
    <property type="project" value="UniProtKB-EC"/>
</dbReference>
<dbReference type="Pfam" id="PF00809">
    <property type="entry name" value="Pterin_bind"/>
    <property type="match status" value="1"/>
</dbReference>
<comment type="similarity">
    <text evidence="4">Belongs to the DHPS family.</text>
</comment>
<dbReference type="RefSeq" id="WP_107254933.1">
    <property type="nucleotide sequence ID" value="NZ_PYOC01000008.1"/>
</dbReference>
<accession>A0A2T3L536</accession>
<evidence type="ECO:0000256" key="8">
    <source>
        <dbReference type="ARBA" id="ARBA00022679"/>
    </source>
</evidence>
<keyword evidence="8" id="KW-0808">Transferase</keyword>
<evidence type="ECO:0000313" key="15">
    <source>
        <dbReference type="EMBL" id="PSV44805.1"/>
    </source>
</evidence>
<evidence type="ECO:0000256" key="13">
    <source>
        <dbReference type="ARBA" id="ARBA00053449"/>
    </source>
</evidence>
<comment type="catalytic activity">
    <reaction evidence="1">
        <text>(7,8-dihydropterin-6-yl)methyl diphosphate + 4-aminobenzoate = 7,8-dihydropteroate + diphosphate</text>
        <dbReference type="Rhea" id="RHEA:19949"/>
        <dbReference type="ChEBI" id="CHEBI:17836"/>
        <dbReference type="ChEBI" id="CHEBI:17839"/>
        <dbReference type="ChEBI" id="CHEBI:33019"/>
        <dbReference type="ChEBI" id="CHEBI:72950"/>
        <dbReference type="EC" id="2.5.1.15"/>
    </reaction>
</comment>
<evidence type="ECO:0000256" key="12">
    <source>
        <dbReference type="ARBA" id="ARBA00030193"/>
    </source>
</evidence>
<dbReference type="EMBL" id="PYOC01000008">
    <property type="protein sequence ID" value="PSV44805.1"/>
    <property type="molecule type" value="Genomic_DNA"/>
</dbReference>
<dbReference type="AlphaFoldDB" id="A0A2T3L536"/>
<dbReference type="GO" id="GO:0005829">
    <property type="term" value="C:cytosol"/>
    <property type="evidence" value="ECO:0007669"/>
    <property type="project" value="TreeGrafter"/>
</dbReference>
<dbReference type="PANTHER" id="PTHR20941">
    <property type="entry name" value="FOLATE SYNTHESIS PROTEINS"/>
    <property type="match status" value="1"/>
</dbReference>
<keyword evidence="11" id="KW-0289">Folate biosynthesis</keyword>
<evidence type="ECO:0000256" key="11">
    <source>
        <dbReference type="ARBA" id="ARBA00022909"/>
    </source>
</evidence>
<evidence type="ECO:0000256" key="1">
    <source>
        <dbReference type="ARBA" id="ARBA00000012"/>
    </source>
</evidence>
<dbReference type="GO" id="GO:0046872">
    <property type="term" value="F:metal ion binding"/>
    <property type="evidence" value="ECO:0007669"/>
    <property type="project" value="UniProtKB-KW"/>
</dbReference>
<dbReference type="SUPFAM" id="SSF51717">
    <property type="entry name" value="Dihydropteroate synthetase-like"/>
    <property type="match status" value="1"/>
</dbReference>
<evidence type="ECO:0000256" key="4">
    <source>
        <dbReference type="ARBA" id="ARBA00009503"/>
    </source>
</evidence>
<evidence type="ECO:0000256" key="6">
    <source>
        <dbReference type="ARBA" id="ARBA00012458"/>
    </source>
</evidence>
<dbReference type="GO" id="GO:0046654">
    <property type="term" value="P:tetrahydrofolate biosynthetic process"/>
    <property type="evidence" value="ECO:0007669"/>
    <property type="project" value="TreeGrafter"/>
</dbReference>
<gene>
    <name evidence="15" type="primary">folP</name>
    <name evidence="15" type="ORF">C9J47_19160</name>
</gene>
<keyword evidence="16" id="KW-1185">Reference proteome</keyword>
<comment type="function">
    <text evidence="13">Catalyzes the condensation of para-aminobenzoate (pABA) with 6-hydroxymethyl-7,8-dihydropterin diphosphate (DHPt-PP) to form 7,8-dihydropteroate (H2Pte), the immediate precursor of folate derivatives.</text>
</comment>
<comment type="caution">
    <text evidence="15">The sequence shown here is derived from an EMBL/GenBank/DDBJ whole genome shotgun (WGS) entry which is preliminary data.</text>
</comment>
<dbReference type="GO" id="GO:0046656">
    <property type="term" value="P:folic acid biosynthetic process"/>
    <property type="evidence" value="ECO:0007669"/>
    <property type="project" value="UniProtKB-KW"/>
</dbReference>
<dbReference type="Proteomes" id="UP000241803">
    <property type="component" value="Unassembled WGS sequence"/>
</dbReference>